<dbReference type="AlphaFoldDB" id="A0AAV4WVA0"/>
<organism evidence="1 2">
    <name type="scientific">Caerostris extrusa</name>
    <name type="common">Bark spider</name>
    <name type="synonym">Caerostris bankana</name>
    <dbReference type="NCBI Taxonomy" id="172846"/>
    <lineage>
        <taxon>Eukaryota</taxon>
        <taxon>Metazoa</taxon>
        <taxon>Ecdysozoa</taxon>
        <taxon>Arthropoda</taxon>
        <taxon>Chelicerata</taxon>
        <taxon>Arachnida</taxon>
        <taxon>Araneae</taxon>
        <taxon>Araneomorphae</taxon>
        <taxon>Entelegynae</taxon>
        <taxon>Araneoidea</taxon>
        <taxon>Araneidae</taxon>
        <taxon>Caerostris</taxon>
    </lineage>
</organism>
<dbReference type="Proteomes" id="UP001054945">
    <property type="component" value="Unassembled WGS sequence"/>
</dbReference>
<evidence type="ECO:0000313" key="1">
    <source>
        <dbReference type="EMBL" id="GIY86199.1"/>
    </source>
</evidence>
<proteinExistence type="predicted"/>
<dbReference type="EMBL" id="BPLR01016760">
    <property type="protein sequence ID" value="GIY86199.1"/>
    <property type="molecule type" value="Genomic_DNA"/>
</dbReference>
<comment type="caution">
    <text evidence="1">The sequence shown here is derived from an EMBL/GenBank/DDBJ whole genome shotgun (WGS) entry which is preliminary data.</text>
</comment>
<keyword evidence="2" id="KW-1185">Reference proteome</keyword>
<sequence>MMSKRYCIAPWQPFFFTSWRHPHLTNQIDFYKFLEGNKKEEKVQLICKVSRSSRVTYQTGRRFILGAAKVLRRDDDKGENG</sequence>
<accession>A0AAV4WVA0</accession>
<protein>
    <submittedName>
        <fullName evidence="1">Uncharacterized protein</fullName>
    </submittedName>
</protein>
<evidence type="ECO:0000313" key="2">
    <source>
        <dbReference type="Proteomes" id="UP001054945"/>
    </source>
</evidence>
<gene>
    <name evidence="1" type="ORF">CEXT_767051</name>
</gene>
<reference evidence="1 2" key="1">
    <citation type="submission" date="2021-06" db="EMBL/GenBank/DDBJ databases">
        <title>Caerostris extrusa draft genome.</title>
        <authorList>
            <person name="Kono N."/>
            <person name="Arakawa K."/>
        </authorList>
    </citation>
    <scope>NUCLEOTIDE SEQUENCE [LARGE SCALE GENOMIC DNA]</scope>
</reference>
<name>A0AAV4WVA0_CAEEX</name>